<reference evidence="4 5" key="1">
    <citation type="submission" date="2014-11" db="EMBL/GenBank/DDBJ databases">
        <authorList>
            <person name="Zhu J."/>
            <person name="Qi W."/>
            <person name="Song R."/>
        </authorList>
    </citation>
    <scope>NUCLEOTIDE SEQUENCE [LARGE SCALE GENOMIC DNA]</scope>
</reference>
<dbReference type="AlphaFoldDB" id="A0A0G4EGY0"/>
<keyword evidence="5" id="KW-1185">Reference proteome</keyword>
<feature type="domain" description="EF-hand" evidence="3">
    <location>
        <begin position="156"/>
        <end position="191"/>
    </location>
</feature>
<gene>
    <name evidence="4" type="ORF">Vbra_11662</name>
</gene>
<name>A0A0G4EGY0_VITBC</name>
<dbReference type="Proteomes" id="UP000041254">
    <property type="component" value="Unassembled WGS sequence"/>
</dbReference>
<feature type="region of interest" description="Disordered" evidence="1">
    <location>
        <begin position="1"/>
        <end position="21"/>
    </location>
</feature>
<evidence type="ECO:0000259" key="3">
    <source>
        <dbReference type="PROSITE" id="PS50222"/>
    </source>
</evidence>
<dbReference type="GO" id="GO:0005509">
    <property type="term" value="F:calcium ion binding"/>
    <property type="evidence" value="ECO:0007669"/>
    <property type="project" value="InterPro"/>
</dbReference>
<evidence type="ECO:0000313" key="5">
    <source>
        <dbReference type="Proteomes" id="UP000041254"/>
    </source>
</evidence>
<dbReference type="EMBL" id="CDMY01000226">
    <property type="protein sequence ID" value="CEL94728.1"/>
    <property type="molecule type" value="Genomic_DNA"/>
</dbReference>
<accession>A0A0G4EGY0</accession>
<dbReference type="VEuPathDB" id="CryptoDB:Vbra_11662"/>
<proteinExistence type="predicted"/>
<dbReference type="InterPro" id="IPR002048">
    <property type="entry name" value="EF_hand_dom"/>
</dbReference>
<dbReference type="InParanoid" id="A0A0G4EGY0"/>
<organism evidence="4 5">
    <name type="scientific">Vitrella brassicaformis (strain CCMP3155)</name>
    <dbReference type="NCBI Taxonomy" id="1169540"/>
    <lineage>
        <taxon>Eukaryota</taxon>
        <taxon>Sar</taxon>
        <taxon>Alveolata</taxon>
        <taxon>Colpodellida</taxon>
        <taxon>Vitrellaceae</taxon>
        <taxon>Vitrella</taxon>
    </lineage>
</organism>
<feature type="compositionally biased region" description="Basic and acidic residues" evidence="1">
    <location>
        <begin position="36"/>
        <end position="49"/>
    </location>
</feature>
<feature type="compositionally biased region" description="Low complexity" evidence="1">
    <location>
        <begin position="50"/>
        <end position="63"/>
    </location>
</feature>
<sequence>MAEQRIHPAASDASLDAGVAEPETIGTIVEAAIVEARAEQAHEPTREEGGAQQVGQQGYEGYARQLSHPSSLRRAPTSVLTGTPEQPPRPDDSPTPVPTPRPGLDKAGGSVESIAASELSKAWPLTQFFSRVGTMFAHTRTAEFRRVVLVDQEGMPFEEKMLQKLKSWDVNGDGKFSLEEAAFAAKEMLAEVRKIQRLRLMVFLFIILYVFTVGIMLIILIAAEEITKQHKPDASGTLRTTDRAHSIIKSHNYMEMASIFDLLAIDLMAISNVEYIYLPLDDQSEGLYKICRVTRSDLQAIAWVEFVDGEILTIQPTSAVLHDPVTNEELARWAASPPRRSLQQTNVSWPYFPADGAAEAGAAAGQPPEGGEGVVDESALHPHFGFTPLGDIFR</sequence>
<keyword evidence="2" id="KW-1133">Transmembrane helix</keyword>
<feature type="region of interest" description="Disordered" evidence="1">
    <location>
        <begin position="359"/>
        <end position="378"/>
    </location>
</feature>
<evidence type="ECO:0000313" key="4">
    <source>
        <dbReference type="EMBL" id="CEL94728.1"/>
    </source>
</evidence>
<feature type="transmembrane region" description="Helical" evidence="2">
    <location>
        <begin position="200"/>
        <end position="223"/>
    </location>
</feature>
<keyword evidence="2" id="KW-0472">Membrane</keyword>
<dbReference type="PROSITE" id="PS50222">
    <property type="entry name" value="EF_HAND_2"/>
    <property type="match status" value="1"/>
</dbReference>
<feature type="region of interest" description="Disordered" evidence="1">
    <location>
        <begin position="36"/>
        <end position="111"/>
    </location>
</feature>
<evidence type="ECO:0000256" key="2">
    <source>
        <dbReference type="SAM" id="Phobius"/>
    </source>
</evidence>
<protein>
    <recommendedName>
        <fullName evidence="3">EF-hand domain-containing protein</fullName>
    </recommendedName>
</protein>
<evidence type="ECO:0000256" key="1">
    <source>
        <dbReference type="SAM" id="MobiDB-lite"/>
    </source>
</evidence>
<keyword evidence="2" id="KW-0812">Transmembrane</keyword>
<dbReference type="PhylomeDB" id="A0A0G4EGY0"/>